<keyword evidence="2" id="KW-0472">Membrane</keyword>
<evidence type="ECO:0000313" key="3">
    <source>
        <dbReference type="Proteomes" id="UP000035642"/>
    </source>
</evidence>
<evidence type="ECO:0000313" key="4">
    <source>
        <dbReference type="WBParaSite" id="ACAC_0001334001-mRNA-1"/>
    </source>
</evidence>
<feature type="transmembrane region" description="Helical" evidence="2">
    <location>
        <begin position="19"/>
        <end position="38"/>
    </location>
</feature>
<dbReference type="Proteomes" id="UP000035642">
    <property type="component" value="Unassembled WGS sequence"/>
</dbReference>
<evidence type="ECO:0000256" key="1">
    <source>
        <dbReference type="SAM" id="MobiDB-lite"/>
    </source>
</evidence>
<proteinExistence type="predicted"/>
<keyword evidence="3" id="KW-1185">Reference proteome</keyword>
<name>A0A158PCX1_ANGCA</name>
<accession>A0A158PCX1</accession>
<keyword evidence="2" id="KW-0812">Transmembrane</keyword>
<feature type="compositionally biased region" description="Polar residues" evidence="1">
    <location>
        <begin position="207"/>
        <end position="221"/>
    </location>
</feature>
<dbReference type="AlphaFoldDB" id="A0A158PCX1"/>
<feature type="region of interest" description="Disordered" evidence="1">
    <location>
        <begin position="193"/>
        <end position="221"/>
    </location>
</feature>
<organism evidence="3 4">
    <name type="scientific">Angiostrongylus cantonensis</name>
    <name type="common">Rat lungworm</name>
    <dbReference type="NCBI Taxonomy" id="6313"/>
    <lineage>
        <taxon>Eukaryota</taxon>
        <taxon>Metazoa</taxon>
        <taxon>Ecdysozoa</taxon>
        <taxon>Nematoda</taxon>
        <taxon>Chromadorea</taxon>
        <taxon>Rhabditida</taxon>
        <taxon>Rhabditina</taxon>
        <taxon>Rhabditomorpha</taxon>
        <taxon>Strongyloidea</taxon>
        <taxon>Metastrongylidae</taxon>
        <taxon>Angiostrongylus</taxon>
    </lineage>
</organism>
<protein>
    <submittedName>
        <fullName evidence="4">Ubiquitin-like domain-containing protein</fullName>
    </submittedName>
</protein>
<reference evidence="3" key="1">
    <citation type="submission" date="2012-09" db="EMBL/GenBank/DDBJ databases">
        <authorList>
            <person name="Martin A.A."/>
        </authorList>
    </citation>
    <scope>NUCLEOTIDE SEQUENCE</scope>
</reference>
<keyword evidence="2" id="KW-1133">Transmembrane helix</keyword>
<evidence type="ECO:0000256" key="2">
    <source>
        <dbReference type="SAM" id="Phobius"/>
    </source>
</evidence>
<sequence>MSDCGCEVQIDVPAWVPGAIAFTISVAVTIAVCITYILQEMERHKNFYGREDKFSTREQPAEAIKKEEMDTYALGRCSDELVDVIGRESPILGSRTKRAETLTMLIKNRLEKMIGHNFIIYASLDEMKWTVKGLESLKDNVEEMHLQMRLSVDAWNLKIMAFKLTEQGIREKELLLYAGKALRSGKVRPGATLDTGQALSPVGRRAASNNDNVNSKHTSAVKDTQLSEVDLKAKGGPAISI</sequence>
<dbReference type="WBParaSite" id="ACAC_0001334001-mRNA-1">
    <property type="protein sequence ID" value="ACAC_0001334001-mRNA-1"/>
    <property type="gene ID" value="ACAC_0001334001"/>
</dbReference>
<reference evidence="4" key="2">
    <citation type="submission" date="2016-04" db="UniProtKB">
        <authorList>
            <consortium name="WormBaseParasite"/>
        </authorList>
    </citation>
    <scope>IDENTIFICATION</scope>
</reference>